<evidence type="ECO:0000256" key="6">
    <source>
        <dbReference type="SAM" id="Phobius"/>
    </source>
</evidence>
<keyword evidence="8" id="KW-1185">Reference proteome</keyword>
<accession>A0A6A6XTE7</accession>
<keyword evidence="3 6" id="KW-1133">Transmembrane helix</keyword>
<evidence type="ECO:0000313" key="7">
    <source>
        <dbReference type="EMBL" id="KAF2799295.1"/>
    </source>
</evidence>
<comment type="subcellular location">
    <subcellularLocation>
        <location evidence="1">Membrane</location>
        <topology evidence="1">Multi-pass membrane protein</topology>
    </subcellularLocation>
</comment>
<evidence type="ECO:0008006" key="9">
    <source>
        <dbReference type="Google" id="ProtNLM"/>
    </source>
</evidence>
<feature type="compositionally biased region" description="Low complexity" evidence="5">
    <location>
        <begin position="263"/>
        <end position="287"/>
    </location>
</feature>
<evidence type="ECO:0000256" key="4">
    <source>
        <dbReference type="ARBA" id="ARBA00023136"/>
    </source>
</evidence>
<keyword evidence="4 6" id="KW-0472">Membrane</keyword>
<name>A0A6A6XTE7_9PLEO</name>
<dbReference type="InterPro" id="IPR035952">
    <property type="entry name" value="Rhomboid-like_sf"/>
</dbReference>
<feature type="transmembrane region" description="Helical" evidence="6">
    <location>
        <begin position="87"/>
        <end position="110"/>
    </location>
</feature>
<sequence>MITSGFTNAPVSRFLVFSTVIGALVASLTDTRYYLHIQVVPHLWNYGQLWRLLTWQICYTNSTEVLFAVLAFYNLRVIERLWGSRKFASFILSTLPYTTLLPPLILTFILRPLTLGRINHLPAGPTPLIFALLANYYAAIPYTYRYKVAPYAASPSQTNPASNSTTPNSPTSVWVKSITVTSKATSYLAPFQLALSQFPGSVLAAAVGWAVGTAYRRDVLPYASSYRIPGWMVGEEKKREFEGLRARLDAERERDGPGGGLATGILAGETGEGAGARARARGTGQRRTLGDMVAEQFRGRG</sequence>
<protein>
    <recommendedName>
        <fullName evidence="9">Peptidase S54 rhomboid domain-containing protein</fullName>
    </recommendedName>
</protein>
<dbReference type="SUPFAM" id="SSF144091">
    <property type="entry name" value="Rhomboid-like"/>
    <property type="match status" value="1"/>
</dbReference>
<feature type="transmembrane region" description="Helical" evidence="6">
    <location>
        <begin position="122"/>
        <end position="140"/>
    </location>
</feature>
<dbReference type="GO" id="GO:0016020">
    <property type="term" value="C:membrane"/>
    <property type="evidence" value="ECO:0007669"/>
    <property type="project" value="UniProtKB-SubCell"/>
</dbReference>
<dbReference type="PANTHER" id="PTHR43066">
    <property type="entry name" value="RHOMBOID-RELATED PROTEIN"/>
    <property type="match status" value="1"/>
</dbReference>
<gene>
    <name evidence="7" type="ORF">K505DRAFT_266099</name>
</gene>
<feature type="transmembrane region" description="Helical" evidence="6">
    <location>
        <begin position="53"/>
        <end position="75"/>
    </location>
</feature>
<organism evidence="7 8">
    <name type="scientific">Melanomma pulvis-pyrius CBS 109.77</name>
    <dbReference type="NCBI Taxonomy" id="1314802"/>
    <lineage>
        <taxon>Eukaryota</taxon>
        <taxon>Fungi</taxon>
        <taxon>Dikarya</taxon>
        <taxon>Ascomycota</taxon>
        <taxon>Pezizomycotina</taxon>
        <taxon>Dothideomycetes</taxon>
        <taxon>Pleosporomycetidae</taxon>
        <taxon>Pleosporales</taxon>
        <taxon>Melanommataceae</taxon>
        <taxon>Melanomma</taxon>
    </lineage>
</organism>
<reference evidence="7" key="1">
    <citation type="journal article" date="2020" name="Stud. Mycol.">
        <title>101 Dothideomycetes genomes: a test case for predicting lifestyles and emergence of pathogens.</title>
        <authorList>
            <person name="Haridas S."/>
            <person name="Albert R."/>
            <person name="Binder M."/>
            <person name="Bloem J."/>
            <person name="Labutti K."/>
            <person name="Salamov A."/>
            <person name="Andreopoulos B."/>
            <person name="Baker S."/>
            <person name="Barry K."/>
            <person name="Bills G."/>
            <person name="Bluhm B."/>
            <person name="Cannon C."/>
            <person name="Castanera R."/>
            <person name="Culley D."/>
            <person name="Daum C."/>
            <person name="Ezra D."/>
            <person name="Gonzalez J."/>
            <person name="Henrissat B."/>
            <person name="Kuo A."/>
            <person name="Liang C."/>
            <person name="Lipzen A."/>
            <person name="Lutzoni F."/>
            <person name="Magnuson J."/>
            <person name="Mondo S."/>
            <person name="Nolan M."/>
            <person name="Ohm R."/>
            <person name="Pangilinan J."/>
            <person name="Park H.-J."/>
            <person name="Ramirez L."/>
            <person name="Alfaro M."/>
            <person name="Sun H."/>
            <person name="Tritt A."/>
            <person name="Yoshinaga Y."/>
            <person name="Zwiers L.-H."/>
            <person name="Turgeon B."/>
            <person name="Goodwin S."/>
            <person name="Spatafora J."/>
            <person name="Crous P."/>
            <person name="Grigoriev I."/>
        </authorList>
    </citation>
    <scope>NUCLEOTIDE SEQUENCE</scope>
    <source>
        <strain evidence="7">CBS 109.77</strain>
    </source>
</reference>
<dbReference type="PANTHER" id="PTHR43066:SF21">
    <property type="entry name" value="UBIQUITIN-ASSOCIATED DOMAIN-CONTAINING PROTEIN 2"/>
    <property type="match status" value="1"/>
</dbReference>
<dbReference type="EMBL" id="MU001767">
    <property type="protein sequence ID" value="KAF2799295.1"/>
    <property type="molecule type" value="Genomic_DNA"/>
</dbReference>
<evidence type="ECO:0000256" key="5">
    <source>
        <dbReference type="SAM" id="MobiDB-lite"/>
    </source>
</evidence>
<evidence type="ECO:0000256" key="2">
    <source>
        <dbReference type="ARBA" id="ARBA00022692"/>
    </source>
</evidence>
<evidence type="ECO:0000313" key="8">
    <source>
        <dbReference type="Proteomes" id="UP000799757"/>
    </source>
</evidence>
<proteinExistence type="predicted"/>
<evidence type="ECO:0000256" key="1">
    <source>
        <dbReference type="ARBA" id="ARBA00004141"/>
    </source>
</evidence>
<feature type="region of interest" description="Disordered" evidence="5">
    <location>
        <begin position="250"/>
        <end position="301"/>
    </location>
</feature>
<evidence type="ECO:0000256" key="3">
    <source>
        <dbReference type="ARBA" id="ARBA00022989"/>
    </source>
</evidence>
<keyword evidence="2 6" id="KW-0812">Transmembrane</keyword>
<dbReference type="AlphaFoldDB" id="A0A6A6XTE7"/>
<dbReference type="Proteomes" id="UP000799757">
    <property type="component" value="Unassembled WGS sequence"/>
</dbReference>
<dbReference type="OrthoDB" id="272778at2759"/>
<dbReference type="GO" id="GO:0004252">
    <property type="term" value="F:serine-type endopeptidase activity"/>
    <property type="evidence" value="ECO:0007669"/>
    <property type="project" value="TreeGrafter"/>
</dbReference>